<dbReference type="GO" id="GO:0006624">
    <property type="term" value="P:vacuolar protein processing"/>
    <property type="evidence" value="ECO:0007669"/>
    <property type="project" value="TreeGrafter"/>
</dbReference>
<dbReference type="PANTHER" id="PTHR12000">
    <property type="entry name" value="HEMOGLOBINASE FAMILY MEMBER"/>
    <property type="match status" value="1"/>
</dbReference>
<feature type="region of interest" description="Disordered" evidence="2">
    <location>
        <begin position="1"/>
        <end position="22"/>
    </location>
</feature>
<dbReference type="GO" id="GO:0005773">
    <property type="term" value="C:vacuole"/>
    <property type="evidence" value="ECO:0007669"/>
    <property type="project" value="GOC"/>
</dbReference>
<dbReference type="InterPro" id="IPR016039">
    <property type="entry name" value="Thiolase-like"/>
</dbReference>
<evidence type="ECO:0000256" key="1">
    <source>
        <dbReference type="ARBA" id="ARBA00009941"/>
    </source>
</evidence>
<evidence type="ECO:0000256" key="2">
    <source>
        <dbReference type="SAM" id="MobiDB-lite"/>
    </source>
</evidence>
<proteinExistence type="inferred from homology"/>
<dbReference type="Gramene" id="RZC43358">
    <property type="protein sequence ID" value="RZC43358"/>
    <property type="gene ID" value="C5167_036304"/>
</dbReference>
<gene>
    <name evidence="3" type="ORF">C5167_036304</name>
</gene>
<dbReference type="EMBL" id="CM010715">
    <property type="protein sequence ID" value="RZC43358.1"/>
    <property type="molecule type" value="Genomic_DNA"/>
</dbReference>
<dbReference type="Pfam" id="PF01650">
    <property type="entry name" value="Peptidase_C13"/>
    <property type="match status" value="1"/>
</dbReference>
<dbReference type="SUPFAM" id="SSF53901">
    <property type="entry name" value="Thiolase-like"/>
    <property type="match status" value="1"/>
</dbReference>
<evidence type="ECO:0000313" key="3">
    <source>
        <dbReference type="EMBL" id="RZC43358.1"/>
    </source>
</evidence>
<dbReference type="GO" id="GO:0004197">
    <property type="term" value="F:cysteine-type endopeptidase activity"/>
    <property type="evidence" value="ECO:0007669"/>
    <property type="project" value="TreeGrafter"/>
</dbReference>
<organism evidence="3 4">
    <name type="scientific">Papaver somniferum</name>
    <name type="common">Opium poppy</name>
    <dbReference type="NCBI Taxonomy" id="3469"/>
    <lineage>
        <taxon>Eukaryota</taxon>
        <taxon>Viridiplantae</taxon>
        <taxon>Streptophyta</taxon>
        <taxon>Embryophyta</taxon>
        <taxon>Tracheophyta</taxon>
        <taxon>Spermatophyta</taxon>
        <taxon>Magnoliopsida</taxon>
        <taxon>Ranunculales</taxon>
        <taxon>Papaveraceae</taxon>
        <taxon>Papaveroideae</taxon>
        <taxon>Papaver</taxon>
    </lineage>
</organism>
<dbReference type="Gene3D" id="3.40.50.1460">
    <property type="match status" value="1"/>
</dbReference>
<dbReference type="Proteomes" id="UP000316621">
    <property type="component" value="Chromosome 1"/>
</dbReference>
<dbReference type="InterPro" id="IPR001096">
    <property type="entry name" value="Peptidase_C13"/>
</dbReference>
<dbReference type="PANTHER" id="PTHR12000:SF50">
    <property type="entry name" value="VACUOLAR-PROCESSING ENZYME GAMMA-ISOZYME"/>
    <property type="match status" value="1"/>
</dbReference>
<evidence type="ECO:0000313" key="4">
    <source>
        <dbReference type="Proteomes" id="UP000316621"/>
    </source>
</evidence>
<dbReference type="AlphaFoldDB" id="A0A4Y7I755"/>
<protein>
    <submittedName>
        <fullName evidence="3">Uncharacterized protein</fullName>
    </submittedName>
</protein>
<keyword evidence="4" id="KW-1185">Reference proteome</keyword>
<dbReference type="GO" id="GO:0016746">
    <property type="term" value="F:acyltransferase activity"/>
    <property type="evidence" value="ECO:0007669"/>
    <property type="project" value="InterPro"/>
</dbReference>
<comment type="similarity">
    <text evidence="1">Belongs to the peptidase C13 family.</text>
</comment>
<name>A0A4Y7I755_PAPSO</name>
<reference evidence="3 4" key="1">
    <citation type="journal article" date="2018" name="Science">
        <title>The opium poppy genome and morphinan production.</title>
        <authorList>
            <person name="Guo L."/>
            <person name="Winzer T."/>
            <person name="Yang X."/>
            <person name="Li Y."/>
            <person name="Ning Z."/>
            <person name="He Z."/>
            <person name="Teodor R."/>
            <person name="Lu Y."/>
            <person name="Bowser T.A."/>
            <person name="Graham I.A."/>
            <person name="Ye K."/>
        </authorList>
    </citation>
    <scope>NUCLEOTIDE SEQUENCE [LARGE SCALE GENOMIC DNA]</scope>
    <source>
        <strain evidence="4">cv. HN1</strain>
        <tissue evidence="3">Leaves</tissue>
    </source>
</reference>
<accession>A0A4Y7I755</accession>
<sequence length="201" mass="22253">MESGIVDGHVVDPSVDSKSTESNISDIEGFHCSSFPIRIAGEIKSFSTEGWVAPKISRRAEKFMLYILNAGKKALDDGGISEEVMNELGMPSYSYLYANDLVNVLKEKHSLGAYKSLVFYLEACEYKSIFDGILPKGLNIYATTASNAEESIWGTYCPREFPSPSSEYVACLGDSYSVAWMEDRFAIVPSISELKRVTLRP</sequence>
<dbReference type="GO" id="GO:0051603">
    <property type="term" value="P:proteolysis involved in protein catabolic process"/>
    <property type="evidence" value="ECO:0007669"/>
    <property type="project" value="TreeGrafter"/>
</dbReference>